<dbReference type="OrthoDB" id="7700731at2759"/>
<reference evidence="2 3" key="1">
    <citation type="submission" date="2015-07" db="EMBL/GenBank/DDBJ databases">
        <title>The genome of Habropoda laboriosa.</title>
        <authorList>
            <person name="Pan H."/>
            <person name="Kapheim K."/>
        </authorList>
    </citation>
    <scope>NUCLEOTIDE SEQUENCE [LARGE SCALE GENOMIC DNA]</scope>
    <source>
        <strain evidence="2">0110345459</strain>
    </source>
</reference>
<protein>
    <submittedName>
        <fullName evidence="2">Uncharacterized protein</fullName>
    </submittedName>
</protein>
<dbReference type="AlphaFoldDB" id="A0A0L7REV8"/>
<proteinExistence type="predicted"/>
<dbReference type="EMBL" id="KQ414608">
    <property type="protein sequence ID" value="KOC69365.1"/>
    <property type="molecule type" value="Genomic_DNA"/>
</dbReference>
<sequence>DPFREDVSLLYANDHGDKHARFSERFTERHYETPIIKGVVNQLRKWPADLFFAFLAACLIVASLVFLIFVTVAICVPTVVGNSIENFRIEGTPILEGFGASPNVYFFKLANQNWSTKEFCYIETAARRHPDFNVYLINLMKDEPITASSNEPVINRTRLESASNDSNSYRSPMLTPEDRLRQRLAHENGNIRNMDVSVDKFFRGSKLSKIAKILDEKVLEMAARAQLLWSVPGVALRPNMFCTLDTVKSFLCNNRDECLPDKMATVEPENDIQLTGVPCQAFMGFIVHEISRNYQNKNYTWKEATERYCPRLNYCPEIRILDSKPKCPTDAFDCPVVYSSIVMHVT</sequence>
<evidence type="ECO:0000313" key="3">
    <source>
        <dbReference type="Proteomes" id="UP000053825"/>
    </source>
</evidence>
<keyword evidence="1" id="KW-0472">Membrane</keyword>
<keyword evidence="1" id="KW-0812">Transmembrane</keyword>
<dbReference type="STRING" id="597456.A0A0L7REV8"/>
<organism evidence="2 3">
    <name type="scientific">Habropoda laboriosa</name>
    <dbReference type="NCBI Taxonomy" id="597456"/>
    <lineage>
        <taxon>Eukaryota</taxon>
        <taxon>Metazoa</taxon>
        <taxon>Ecdysozoa</taxon>
        <taxon>Arthropoda</taxon>
        <taxon>Hexapoda</taxon>
        <taxon>Insecta</taxon>
        <taxon>Pterygota</taxon>
        <taxon>Neoptera</taxon>
        <taxon>Endopterygota</taxon>
        <taxon>Hymenoptera</taxon>
        <taxon>Apocrita</taxon>
        <taxon>Aculeata</taxon>
        <taxon>Apoidea</taxon>
        <taxon>Anthophila</taxon>
        <taxon>Apidae</taxon>
        <taxon>Habropoda</taxon>
    </lineage>
</organism>
<dbReference type="Proteomes" id="UP000053825">
    <property type="component" value="Unassembled WGS sequence"/>
</dbReference>
<evidence type="ECO:0000313" key="2">
    <source>
        <dbReference type="EMBL" id="KOC69365.1"/>
    </source>
</evidence>
<feature type="transmembrane region" description="Helical" evidence="1">
    <location>
        <begin position="50"/>
        <end position="74"/>
    </location>
</feature>
<feature type="non-terminal residue" evidence="2">
    <location>
        <position position="1"/>
    </location>
</feature>
<evidence type="ECO:0000256" key="1">
    <source>
        <dbReference type="SAM" id="Phobius"/>
    </source>
</evidence>
<keyword evidence="3" id="KW-1185">Reference proteome</keyword>
<gene>
    <name evidence="2" type="ORF">WH47_09323</name>
</gene>
<keyword evidence="1" id="KW-1133">Transmembrane helix</keyword>
<accession>A0A0L7REV8</accession>
<name>A0A0L7REV8_9HYME</name>